<dbReference type="InterPro" id="IPR002523">
    <property type="entry name" value="MgTranspt_CorA/ZnTranspt_ZntB"/>
</dbReference>
<comment type="subcellular location">
    <subcellularLocation>
        <location evidence="1">Membrane</location>
        <topology evidence="1">Multi-pass membrane protein</topology>
    </subcellularLocation>
</comment>
<evidence type="ECO:0008006" key="9">
    <source>
        <dbReference type="Google" id="ProtNLM"/>
    </source>
</evidence>
<dbReference type="EMBL" id="JAWRVE010000036">
    <property type="protein sequence ID" value="KAL1870755.1"/>
    <property type="molecule type" value="Genomic_DNA"/>
</dbReference>
<evidence type="ECO:0000256" key="2">
    <source>
        <dbReference type="ARBA" id="ARBA00022692"/>
    </source>
</evidence>
<evidence type="ECO:0000256" key="3">
    <source>
        <dbReference type="ARBA" id="ARBA00022989"/>
    </source>
</evidence>
<feature type="transmembrane region" description="Helical" evidence="6">
    <location>
        <begin position="824"/>
        <end position="846"/>
    </location>
</feature>
<feature type="transmembrane region" description="Helical" evidence="6">
    <location>
        <begin position="867"/>
        <end position="885"/>
    </location>
</feature>
<feature type="region of interest" description="Disordered" evidence="5">
    <location>
        <begin position="936"/>
        <end position="979"/>
    </location>
</feature>
<feature type="compositionally biased region" description="Low complexity" evidence="5">
    <location>
        <begin position="1025"/>
        <end position="1039"/>
    </location>
</feature>
<dbReference type="InterPro" id="IPR050829">
    <property type="entry name" value="CorA_MIT"/>
</dbReference>
<feature type="region of interest" description="Disordered" evidence="5">
    <location>
        <begin position="479"/>
        <end position="529"/>
    </location>
</feature>
<proteinExistence type="predicted"/>
<dbReference type="PANTHER" id="PTHR47685:SF1">
    <property type="entry name" value="MAGNESIUM TRANSPORT PROTEIN CORA"/>
    <property type="match status" value="1"/>
</dbReference>
<dbReference type="Gene3D" id="1.20.58.340">
    <property type="entry name" value="Magnesium transport protein CorA, transmembrane region"/>
    <property type="match status" value="1"/>
</dbReference>
<gene>
    <name evidence="7" type="ORF">Daus18300_005075</name>
</gene>
<name>A0ABR3X4K0_9PEZI</name>
<evidence type="ECO:0000256" key="6">
    <source>
        <dbReference type="SAM" id="Phobius"/>
    </source>
</evidence>
<feature type="region of interest" description="Disordered" evidence="5">
    <location>
        <begin position="1025"/>
        <end position="1056"/>
    </location>
</feature>
<reference evidence="7 8" key="1">
    <citation type="journal article" date="2024" name="IMA Fungus">
        <title>IMA Genome - F19 : A genome assembly and annotation guide to empower mycologists, including annotated draft genome sequences of Ceratocystis pirilliformis, Diaporthe australafricana, Fusarium ophioides, Paecilomyces lecythidis, and Sporothrix stenoceras.</title>
        <authorList>
            <person name="Aylward J."/>
            <person name="Wilson A.M."/>
            <person name="Visagie C.M."/>
            <person name="Spraker J."/>
            <person name="Barnes I."/>
            <person name="Buitendag C."/>
            <person name="Ceriani C."/>
            <person name="Del Mar Angel L."/>
            <person name="du Plessis D."/>
            <person name="Fuchs T."/>
            <person name="Gasser K."/>
            <person name="Kramer D."/>
            <person name="Li W."/>
            <person name="Munsamy K."/>
            <person name="Piso A."/>
            <person name="Price J.L."/>
            <person name="Sonnekus B."/>
            <person name="Thomas C."/>
            <person name="van der Nest A."/>
            <person name="van Dijk A."/>
            <person name="van Heerden A."/>
            <person name="van Vuuren N."/>
            <person name="Yilmaz N."/>
            <person name="Duong T.A."/>
            <person name="van der Merwe N.A."/>
            <person name="Wingfield M.J."/>
            <person name="Wingfield B.D."/>
        </authorList>
    </citation>
    <scope>NUCLEOTIDE SEQUENCE [LARGE SCALE GENOMIC DNA]</scope>
    <source>
        <strain evidence="7 8">CMW 18300</strain>
    </source>
</reference>
<dbReference type="PANTHER" id="PTHR47685">
    <property type="entry name" value="MAGNESIUM TRANSPORT PROTEIN CORA"/>
    <property type="match status" value="1"/>
</dbReference>
<feature type="compositionally biased region" description="Basic and acidic residues" evidence="5">
    <location>
        <begin position="111"/>
        <end position="124"/>
    </location>
</feature>
<keyword evidence="2 6" id="KW-0812">Transmembrane</keyword>
<comment type="caution">
    <text evidence="7">The sequence shown here is derived from an EMBL/GenBank/DDBJ whole genome shotgun (WGS) entry which is preliminary data.</text>
</comment>
<accession>A0ABR3X4K0</accession>
<keyword evidence="3 6" id="KW-1133">Transmembrane helix</keyword>
<dbReference type="SUPFAM" id="SSF144083">
    <property type="entry name" value="Magnesium transport protein CorA, transmembrane region"/>
    <property type="match status" value="1"/>
</dbReference>
<keyword evidence="4 6" id="KW-0472">Membrane</keyword>
<feature type="compositionally biased region" description="Basic and acidic residues" evidence="5">
    <location>
        <begin position="490"/>
        <end position="520"/>
    </location>
</feature>
<dbReference type="Pfam" id="PF01544">
    <property type="entry name" value="CorA"/>
    <property type="match status" value="1"/>
</dbReference>
<evidence type="ECO:0000256" key="5">
    <source>
        <dbReference type="SAM" id="MobiDB-lite"/>
    </source>
</evidence>
<dbReference type="Proteomes" id="UP001583177">
    <property type="component" value="Unassembled WGS sequence"/>
</dbReference>
<dbReference type="InterPro" id="IPR045863">
    <property type="entry name" value="CorA_TM1_TM2"/>
</dbReference>
<evidence type="ECO:0000313" key="8">
    <source>
        <dbReference type="Proteomes" id="UP001583177"/>
    </source>
</evidence>
<keyword evidence="8" id="KW-1185">Reference proteome</keyword>
<organism evidence="7 8">
    <name type="scientific">Diaporthe australafricana</name>
    <dbReference type="NCBI Taxonomy" id="127596"/>
    <lineage>
        <taxon>Eukaryota</taxon>
        <taxon>Fungi</taxon>
        <taxon>Dikarya</taxon>
        <taxon>Ascomycota</taxon>
        <taxon>Pezizomycotina</taxon>
        <taxon>Sordariomycetes</taxon>
        <taxon>Sordariomycetidae</taxon>
        <taxon>Diaporthales</taxon>
        <taxon>Diaporthaceae</taxon>
        <taxon>Diaporthe</taxon>
    </lineage>
</organism>
<feature type="region of interest" description="Disordered" evidence="5">
    <location>
        <begin position="105"/>
        <end position="128"/>
    </location>
</feature>
<protein>
    <recommendedName>
        <fullName evidence="9">Ankyrin repeat protein</fullName>
    </recommendedName>
</protein>
<evidence type="ECO:0000313" key="7">
    <source>
        <dbReference type="EMBL" id="KAL1870755.1"/>
    </source>
</evidence>
<sequence>MGDHDIKPTCLSAEKHKNEEARDITLHYLGCLEFYERERYYHSLDGEHQKQIESELRRIVHIRHFLQQDKEDSTLLRDLKRSIDAWRKCDLFISADGHKAVKTWRLTKGRHNGEKQRDPREKKPVSSQVVESAYDPDRDLNAYLIRYVRSQPEKELKDPRFNGHFPNHKIAVSSLLDDGEPSNPLAKESHLAQSINYFHFPANNMHWVERAVARYFSEEDLKYDGIFRDRADKERTKTSAILRPEFWKGQQHGGRSASVHARHLRPLCETVSSNPNQVEAAPRNIVLFMPYLHWETDRQREKLSQALDLESGRHRDAKKMGEIIQKEERQRDRGELLIPILSKKGKEVTWPKDLHRSQSTVRRASTAFRDWISRNRKDESGRTSPFVKEKGRIIAGSAVGQVLLDAAALYEAMANYRDKMFIQKYLHKDPPLHPRRTLDQAYYWTLKTTKLRDRDQVVYRGTTVDPDLRHRLQLPKHQKEGWMKRVSKQKASDKRKFEWDCEERNNENRPKSIQESKEGQADSTSSSLEEIIGNRCPHCRDHIRKVSRVVMVDQLWMWILDEQTIITCFPKRYGVNKQDPSGVHKSIRSRMKSLRKDHIRTVFDLALIILDECSNTFFDRTKTQDRQPQVMDIFSESIGKVNNKQTISFDHLWEWTGKLGNFAKPGYLPANLSDFVIPLLNIKQEGQLQREIKDIIDELDIMIYITTQQRDVIKKFKKEVTHILDPSGTWKDKLPTTPISGSRSDDQRTSWKRHDDYFWFVNSADELLCDVDDQIGELEGLRKSAESTSTSLDHLLNLKQQQASVFQTWQSTKQAEETMRQGRAIIIFTVMTIIFLPLGFIASIFGMNNKQISGNDMPMTLQSQFRLMFPISTGIICFALVIAFSDYIRTIIWLMYKYLVTVTVIKSGLYDRVYLSLDWTSKDLVRKVEDSVTQMKADVKKARQKRMTKHNQYSETTEEGASSGSETRDDGSGSGSGVKARLHANTVGATSSSSRFRPQALRLGTRDLGGENGHHVIQMSDLGAANPTSAASTAPPTTARHPVMHTTVSAPGQLQL</sequence>
<feature type="compositionally biased region" description="Polar residues" evidence="5">
    <location>
        <begin position="1046"/>
        <end position="1056"/>
    </location>
</feature>
<evidence type="ECO:0000256" key="4">
    <source>
        <dbReference type="ARBA" id="ARBA00023136"/>
    </source>
</evidence>
<evidence type="ECO:0000256" key="1">
    <source>
        <dbReference type="ARBA" id="ARBA00004141"/>
    </source>
</evidence>